<dbReference type="Proteomes" id="UP000799302">
    <property type="component" value="Unassembled WGS sequence"/>
</dbReference>
<reference evidence="1" key="1">
    <citation type="journal article" date="2020" name="Stud. Mycol.">
        <title>101 Dothideomycetes genomes: a test case for predicting lifestyles and emergence of pathogens.</title>
        <authorList>
            <person name="Haridas S."/>
            <person name="Albert R."/>
            <person name="Binder M."/>
            <person name="Bloem J."/>
            <person name="Labutti K."/>
            <person name="Salamov A."/>
            <person name="Andreopoulos B."/>
            <person name="Baker S."/>
            <person name="Barry K."/>
            <person name="Bills G."/>
            <person name="Bluhm B."/>
            <person name="Cannon C."/>
            <person name="Castanera R."/>
            <person name="Culley D."/>
            <person name="Daum C."/>
            <person name="Ezra D."/>
            <person name="Gonzalez J."/>
            <person name="Henrissat B."/>
            <person name="Kuo A."/>
            <person name="Liang C."/>
            <person name="Lipzen A."/>
            <person name="Lutzoni F."/>
            <person name="Magnuson J."/>
            <person name="Mondo S."/>
            <person name="Nolan M."/>
            <person name="Ohm R."/>
            <person name="Pangilinan J."/>
            <person name="Park H.-J."/>
            <person name="Ramirez L."/>
            <person name="Alfaro M."/>
            <person name="Sun H."/>
            <person name="Tritt A."/>
            <person name="Yoshinaga Y."/>
            <person name="Zwiers L.-H."/>
            <person name="Turgeon B."/>
            <person name="Goodwin S."/>
            <person name="Spatafora J."/>
            <person name="Crous P."/>
            <person name="Grigoriev I."/>
        </authorList>
    </citation>
    <scope>NUCLEOTIDE SEQUENCE</scope>
    <source>
        <strain evidence="1">CBS 115976</strain>
    </source>
</reference>
<gene>
    <name evidence="1" type="ORF">BT63DRAFT_422984</name>
</gene>
<protein>
    <submittedName>
        <fullName evidence="1">Uncharacterized protein</fullName>
    </submittedName>
</protein>
<dbReference type="AlphaFoldDB" id="A0A6A6UJZ5"/>
<sequence length="62" mass="7184">MKTTSISWLPLRALHWLIPLHLRMSSFPRITMSKCQLTRFLGYPIGVTPLGALRYNKRPFGL</sequence>
<keyword evidence="2" id="KW-1185">Reference proteome</keyword>
<proteinExistence type="predicted"/>
<organism evidence="1 2">
    <name type="scientific">Microthyrium microscopicum</name>
    <dbReference type="NCBI Taxonomy" id="703497"/>
    <lineage>
        <taxon>Eukaryota</taxon>
        <taxon>Fungi</taxon>
        <taxon>Dikarya</taxon>
        <taxon>Ascomycota</taxon>
        <taxon>Pezizomycotina</taxon>
        <taxon>Dothideomycetes</taxon>
        <taxon>Dothideomycetes incertae sedis</taxon>
        <taxon>Microthyriales</taxon>
        <taxon>Microthyriaceae</taxon>
        <taxon>Microthyrium</taxon>
    </lineage>
</organism>
<evidence type="ECO:0000313" key="1">
    <source>
        <dbReference type="EMBL" id="KAF2672532.1"/>
    </source>
</evidence>
<name>A0A6A6UJZ5_9PEZI</name>
<dbReference type="EMBL" id="MU004232">
    <property type="protein sequence ID" value="KAF2672532.1"/>
    <property type="molecule type" value="Genomic_DNA"/>
</dbReference>
<accession>A0A6A6UJZ5</accession>
<evidence type="ECO:0000313" key="2">
    <source>
        <dbReference type="Proteomes" id="UP000799302"/>
    </source>
</evidence>